<feature type="region of interest" description="Disordered" evidence="1">
    <location>
        <begin position="140"/>
        <end position="165"/>
    </location>
</feature>
<feature type="compositionally biased region" description="Low complexity" evidence="1">
    <location>
        <begin position="140"/>
        <end position="160"/>
    </location>
</feature>
<dbReference type="EMBL" id="CP071060">
    <property type="protein sequence ID" value="QSI78643.1"/>
    <property type="molecule type" value="Genomic_DNA"/>
</dbReference>
<feature type="signal peptide" evidence="2">
    <location>
        <begin position="1"/>
        <end position="24"/>
    </location>
</feature>
<protein>
    <recommendedName>
        <fullName evidence="5">Cell envelope biogenesis protein TolA</fullName>
    </recommendedName>
</protein>
<accession>A0ABX7MCT6</accession>
<organism evidence="3 4">
    <name type="scientific">Niveibacterium microcysteis</name>
    <dbReference type="NCBI Taxonomy" id="2811415"/>
    <lineage>
        <taxon>Bacteria</taxon>
        <taxon>Pseudomonadati</taxon>
        <taxon>Pseudomonadota</taxon>
        <taxon>Betaproteobacteria</taxon>
        <taxon>Rhodocyclales</taxon>
        <taxon>Rhodocyclaceae</taxon>
        <taxon>Niveibacterium</taxon>
    </lineage>
</organism>
<reference evidence="3 4" key="1">
    <citation type="submission" date="2021-02" db="EMBL/GenBank/DDBJ databases">
        <title>Niveibacterium changnyeongensis HC41.</title>
        <authorList>
            <person name="Kang M."/>
        </authorList>
    </citation>
    <scope>NUCLEOTIDE SEQUENCE [LARGE SCALE GENOMIC DNA]</scope>
    <source>
        <strain evidence="3 4">HC41</strain>
    </source>
</reference>
<name>A0ABX7MCT6_9RHOO</name>
<evidence type="ECO:0000313" key="4">
    <source>
        <dbReference type="Proteomes" id="UP000663570"/>
    </source>
</evidence>
<proteinExistence type="predicted"/>
<gene>
    <name evidence="3" type="ORF">JY500_08580</name>
</gene>
<evidence type="ECO:0000256" key="1">
    <source>
        <dbReference type="SAM" id="MobiDB-lite"/>
    </source>
</evidence>
<evidence type="ECO:0008006" key="5">
    <source>
        <dbReference type="Google" id="ProtNLM"/>
    </source>
</evidence>
<evidence type="ECO:0000313" key="3">
    <source>
        <dbReference type="EMBL" id="QSI78643.1"/>
    </source>
</evidence>
<sequence>MKHIHTIIAMSFFLAFAPIGLAQAMTKTDYRTQQDKIDADYKLGKAACENMSGQQNKLCMAQAKAAQKISEADLEASYTPTRKTHYKARVAKAEADYSVARERCNDKADNAKDVCIKEAKAAETSAKADATVQLKSSDAAATANEKTAVAKSDAKTATTDARTDATVEKRDARYAVEKEKCDAMAGAAKDRCLAQAKTTFGK</sequence>
<evidence type="ECO:0000256" key="2">
    <source>
        <dbReference type="SAM" id="SignalP"/>
    </source>
</evidence>
<feature type="chain" id="PRO_5047191749" description="Cell envelope biogenesis protein TolA" evidence="2">
    <location>
        <begin position="25"/>
        <end position="202"/>
    </location>
</feature>
<dbReference type="RefSeq" id="WP_206256051.1">
    <property type="nucleotide sequence ID" value="NZ_CP071060.1"/>
</dbReference>
<dbReference type="Proteomes" id="UP000663570">
    <property type="component" value="Chromosome"/>
</dbReference>
<keyword evidence="4" id="KW-1185">Reference proteome</keyword>
<keyword evidence="2" id="KW-0732">Signal</keyword>